<dbReference type="AlphaFoldDB" id="A0AAD8KTF2"/>
<accession>A0AAD8KTF2</accession>
<gene>
    <name evidence="1" type="ORF">QVD17_15481</name>
</gene>
<proteinExistence type="predicted"/>
<evidence type="ECO:0000313" key="2">
    <source>
        <dbReference type="Proteomes" id="UP001229421"/>
    </source>
</evidence>
<reference evidence="1" key="1">
    <citation type="journal article" date="2023" name="bioRxiv">
        <title>Improved chromosome-level genome assembly for marigold (Tagetes erecta).</title>
        <authorList>
            <person name="Jiang F."/>
            <person name="Yuan L."/>
            <person name="Wang S."/>
            <person name="Wang H."/>
            <person name="Xu D."/>
            <person name="Wang A."/>
            <person name="Fan W."/>
        </authorList>
    </citation>
    <scope>NUCLEOTIDE SEQUENCE</scope>
    <source>
        <strain evidence="1">WSJ</strain>
        <tissue evidence="1">Leaf</tissue>
    </source>
</reference>
<keyword evidence="2" id="KW-1185">Reference proteome</keyword>
<evidence type="ECO:0000313" key="1">
    <source>
        <dbReference type="EMBL" id="KAK1426801.1"/>
    </source>
</evidence>
<comment type="caution">
    <text evidence="1">The sequence shown here is derived from an EMBL/GenBank/DDBJ whole genome shotgun (WGS) entry which is preliminary data.</text>
</comment>
<name>A0AAD8KTF2_TARER</name>
<sequence>MINLLFSFIKLCYLNKSCHLFALIPYGYKTSTRVTPETGPSNETVPFFRLKIHTQHFPATFCLHISGSIKFNLNQRPCLR</sequence>
<organism evidence="1 2">
    <name type="scientific">Tagetes erecta</name>
    <name type="common">African marigold</name>
    <dbReference type="NCBI Taxonomy" id="13708"/>
    <lineage>
        <taxon>Eukaryota</taxon>
        <taxon>Viridiplantae</taxon>
        <taxon>Streptophyta</taxon>
        <taxon>Embryophyta</taxon>
        <taxon>Tracheophyta</taxon>
        <taxon>Spermatophyta</taxon>
        <taxon>Magnoliopsida</taxon>
        <taxon>eudicotyledons</taxon>
        <taxon>Gunneridae</taxon>
        <taxon>Pentapetalae</taxon>
        <taxon>asterids</taxon>
        <taxon>campanulids</taxon>
        <taxon>Asterales</taxon>
        <taxon>Asteraceae</taxon>
        <taxon>Asteroideae</taxon>
        <taxon>Heliantheae alliance</taxon>
        <taxon>Tageteae</taxon>
        <taxon>Tagetes</taxon>
    </lineage>
</organism>
<protein>
    <submittedName>
        <fullName evidence="1">Uncharacterized protein</fullName>
    </submittedName>
</protein>
<dbReference type="Proteomes" id="UP001229421">
    <property type="component" value="Unassembled WGS sequence"/>
</dbReference>
<dbReference type="EMBL" id="JAUHHV010000004">
    <property type="protein sequence ID" value="KAK1426801.1"/>
    <property type="molecule type" value="Genomic_DNA"/>
</dbReference>